<reference evidence="2 3" key="1">
    <citation type="submission" date="2015-03" db="EMBL/GenBank/DDBJ databases">
        <authorList>
            <person name="Murphy D."/>
        </authorList>
    </citation>
    <scope>NUCLEOTIDE SEQUENCE [LARGE SCALE GENOMIC DNA]</scope>
    <source>
        <strain evidence="2 3">PAP088</strain>
    </source>
</reference>
<gene>
    <name evidence="2" type="ORF">ERS075579_04147</name>
</gene>
<feature type="region of interest" description="Disordered" evidence="1">
    <location>
        <begin position="1"/>
        <end position="26"/>
    </location>
</feature>
<dbReference type="Proteomes" id="UP000045782">
    <property type="component" value="Unassembled WGS sequence"/>
</dbReference>
<evidence type="ECO:0000313" key="2">
    <source>
        <dbReference type="EMBL" id="CPV67088.1"/>
    </source>
</evidence>
<dbReference type="AlphaFoldDB" id="A0A0U0ZRG3"/>
<accession>A0A0U0ZRG3</accession>
<sequence>MTFAEVARLGGPTRETMKSIEDGHPTRPYSVTLGAVDKALAWTTGSSERKIDEDVDPVKLEDAADWDANPTQRQSDAEVFNNIAQMAARIAKESLPRKDQARIHRIVAQVRTNERRLIPAADNPEIGSKLIDIYRSGVRELSKVIEKLAAGKESTDG</sequence>
<evidence type="ECO:0000313" key="3">
    <source>
        <dbReference type="Proteomes" id="UP000045782"/>
    </source>
</evidence>
<proteinExistence type="predicted"/>
<dbReference type="EMBL" id="CSWP01000009">
    <property type="protein sequence ID" value="CPV67088.1"/>
    <property type="molecule type" value="Genomic_DNA"/>
</dbReference>
<protein>
    <submittedName>
        <fullName evidence="2">Uncharacterized protein</fullName>
    </submittedName>
</protein>
<feature type="compositionally biased region" description="Basic and acidic residues" evidence="1">
    <location>
        <begin position="15"/>
        <end position="25"/>
    </location>
</feature>
<evidence type="ECO:0000256" key="1">
    <source>
        <dbReference type="SAM" id="MobiDB-lite"/>
    </source>
</evidence>
<name>A0A0U0ZRG3_9MYCO</name>
<organism evidence="2 3">
    <name type="scientific">Mycobacteroides abscessus</name>
    <dbReference type="NCBI Taxonomy" id="36809"/>
    <lineage>
        <taxon>Bacteria</taxon>
        <taxon>Bacillati</taxon>
        <taxon>Actinomycetota</taxon>
        <taxon>Actinomycetes</taxon>
        <taxon>Mycobacteriales</taxon>
        <taxon>Mycobacteriaceae</taxon>
        <taxon>Mycobacteroides</taxon>
    </lineage>
</organism>